<accession>A0A7X6KXI1</accession>
<evidence type="ECO:0000313" key="3">
    <source>
        <dbReference type="Proteomes" id="UP000581206"/>
    </source>
</evidence>
<dbReference type="AlphaFoldDB" id="A0A7X6KXI1"/>
<keyword evidence="1" id="KW-0812">Transmembrane</keyword>
<keyword evidence="1" id="KW-1133">Transmembrane helix</keyword>
<proteinExistence type="predicted"/>
<reference evidence="2 3" key="1">
    <citation type="submission" date="2020-04" db="EMBL/GenBank/DDBJ databases">
        <title>MicrobeNet Type strains.</title>
        <authorList>
            <person name="Nicholson A.C."/>
        </authorList>
    </citation>
    <scope>NUCLEOTIDE SEQUENCE [LARGE SCALE GENOMIC DNA]</scope>
    <source>
        <strain evidence="2 3">ATCC BAA-788</strain>
    </source>
</reference>
<dbReference type="RefSeq" id="WP_168631148.1">
    <property type="nucleotide sequence ID" value="NZ_BONL01000035.1"/>
</dbReference>
<name>A0A7X6KXI1_9CELL</name>
<evidence type="ECO:0000313" key="2">
    <source>
        <dbReference type="EMBL" id="NKY24015.1"/>
    </source>
</evidence>
<sequence length="387" mass="39260">MFTSPTRTNGHDDLAARPSSTALRVVLRVVILTLTLALAGLFAFAPRSGAATPTDTPADPASQVSWGVRPANTVHGTDRPNFAYRLPPGGTLTDAIVVTNRGAEPLTLDVYAADGFLTSDGTLDLLPAGEESEALGAWTAVAGSPVTVPAGESVEVPFTLTVPADIQPGDYAGGVVSTLRVENAEGVTVDRRLGSRVHLRVTGALTPALTVDDVQISYLGAGANPLAPGTATVSFTVTNTGNARIAPGESVTVGGPFGWGSTPAAQVDLPELIPGATVQRTATLEDVWPLLLASAEVSVGGTVVPMSTGADASAEDVAVPTATASARAWAIPWTWIAALLLLVALIVWRTGAGRRRKAAQQRAVDAAVAAALGGSGPPGGVLPPRTA</sequence>
<feature type="transmembrane region" description="Helical" evidence="1">
    <location>
        <begin position="25"/>
        <end position="45"/>
    </location>
</feature>
<dbReference type="EMBL" id="JAAXOX010000011">
    <property type="protein sequence ID" value="NKY24015.1"/>
    <property type="molecule type" value="Genomic_DNA"/>
</dbReference>
<comment type="caution">
    <text evidence="2">The sequence shown here is derived from an EMBL/GenBank/DDBJ whole genome shotgun (WGS) entry which is preliminary data.</text>
</comment>
<evidence type="ECO:0000256" key="1">
    <source>
        <dbReference type="SAM" id="Phobius"/>
    </source>
</evidence>
<dbReference type="Proteomes" id="UP000581206">
    <property type="component" value="Unassembled WGS sequence"/>
</dbReference>
<gene>
    <name evidence="2" type="ORF">HGA03_15195</name>
</gene>
<keyword evidence="1" id="KW-0472">Membrane</keyword>
<keyword evidence="3" id="KW-1185">Reference proteome</keyword>
<organism evidence="2 3">
    <name type="scientific">Cellulomonas denverensis</name>
    <dbReference type="NCBI Taxonomy" id="264297"/>
    <lineage>
        <taxon>Bacteria</taxon>
        <taxon>Bacillati</taxon>
        <taxon>Actinomycetota</taxon>
        <taxon>Actinomycetes</taxon>
        <taxon>Micrococcales</taxon>
        <taxon>Cellulomonadaceae</taxon>
        <taxon>Cellulomonas</taxon>
    </lineage>
</organism>
<protein>
    <submittedName>
        <fullName evidence="2">DUF916 domain-containing protein</fullName>
    </submittedName>
</protein>
<feature type="transmembrane region" description="Helical" evidence="1">
    <location>
        <begin position="329"/>
        <end position="348"/>
    </location>
</feature>